<reference evidence="2 4" key="3">
    <citation type="submission" date="2016-10" db="EMBL/GenBank/DDBJ databases">
        <authorList>
            <person name="Varghese N."/>
            <person name="Submissions S."/>
        </authorList>
    </citation>
    <scope>NUCLEOTIDE SEQUENCE [LARGE SCALE GENOMIC DNA]</scope>
    <source>
        <strain evidence="2 4">CGMCC 1.6501</strain>
    </source>
</reference>
<dbReference type="KEGG" id="shv:AAT16_10310"/>
<gene>
    <name evidence="1" type="ORF">AAT16_10310</name>
    <name evidence="2" type="ORF">SAMN05216235_2396</name>
</gene>
<organism evidence="2 4">
    <name type="scientific">Salinicoccus halodurans</name>
    <dbReference type="NCBI Taxonomy" id="407035"/>
    <lineage>
        <taxon>Bacteria</taxon>
        <taxon>Bacillati</taxon>
        <taxon>Bacillota</taxon>
        <taxon>Bacilli</taxon>
        <taxon>Bacillales</taxon>
        <taxon>Staphylococcaceae</taxon>
        <taxon>Salinicoccus</taxon>
    </lineage>
</organism>
<dbReference type="AlphaFoldDB" id="A0A0F7HKS5"/>
<evidence type="ECO:0000313" key="1">
    <source>
        <dbReference type="EMBL" id="AKG74546.1"/>
    </source>
</evidence>
<proteinExistence type="predicted"/>
<dbReference type="EMBL" id="CP011366">
    <property type="protein sequence ID" value="AKG74546.1"/>
    <property type="molecule type" value="Genomic_DNA"/>
</dbReference>
<name>A0A0F7HKS5_9STAP</name>
<dbReference type="Proteomes" id="UP000034029">
    <property type="component" value="Chromosome"/>
</dbReference>
<keyword evidence="3" id="KW-1185">Reference proteome</keyword>
<accession>A0A0F7HKS5</accession>
<evidence type="ECO:0000313" key="3">
    <source>
        <dbReference type="Proteomes" id="UP000034029"/>
    </source>
</evidence>
<evidence type="ECO:0000313" key="4">
    <source>
        <dbReference type="Proteomes" id="UP000183090"/>
    </source>
</evidence>
<evidence type="ECO:0000313" key="2">
    <source>
        <dbReference type="EMBL" id="SFK89953.1"/>
    </source>
</evidence>
<dbReference type="Proteomes" id="UP000183090">
    <property type="component" value="Unassembled WGS sequence"/>
</dbReference>
<dbReference type="OrthoDB" id="2390164at2"/>
<reference evidence="3" key="2">
    <citation type="submission" date="2015-04" db="EMBL/GenBank/DDBJ databases">
        <title>Complete genome sequence of Salinicoccus halodurans strain H3B36, isolated from the Qaidam basin of China.</title>
        <authorList>
            <person name="Ma Y."/>
            <person name="Jiang K."/>
            <person name="Xue Y."/>
        </authorList>
    </citation>
    <scope>NUCLEOTIDE SEQUENCE [LARGE SCALE GENOMIC DNA]</scope>
    <source>
        <strain evidence="3">H3B36</strain>
    </source>
</reference>
<sequence length="102" mass="11460">MKKSSMIIIVLVLAAVLLLVLPLADKTSGSERVIIDNTLHEIVHPSCFDQADLTNYIDEVSYSRATEELGYTVKDECSKKYLQEGKESVISKIIKQKVDILY</sequence>
<dbReference type="EMBL" id="FOTB01000005">
    <property type="protein sequence ID" value="SFK89953.1"/>
    <property type="molecule type" value="Genomic_DNA"/>
</dbReference>
<reference evidence="1 3" key="1">
    <citation type="journal article" date="2015" name="Int. J. Syst. Evol. Microbiol.">
        <title>Complete genome sequence of Salinicoccus halodurans H3B36, isolated from the Qaidam Basin in China.</title>
        <authorList>
            <person name="Jiang K."/>
            <person name="Xue Y."/>
            <person name="Ma Y."/>
        </authorList>
    </citation>
    <scope>NUCLEOTIDE SEQUENCE [LARGE SCALE GENOMIC DNA]</scope>
    <source>
        <strain evidence="1 3">H3B36</strain>
    </source>
</reference>
<dbReference type="RefSeq" id="WP_046790728.1">
    <property type="nucleotide sequence ID" value="NZ_CP011366.1"/>
</dbReference>
<protein>
    <submittedName>
        <fullName evidence="1">Alpha-amylase</fullName>
    </submittedName>
</protein>